<name>A0A0F8YF05_9ZZZZ</name>
<evidence type="ECO:0000259" key="1">
    <source>
        <dbReference type="Pfam" id="PF01464"/>
    </source>
</evidence>
<evidence type="ECO:0000313" key="2">
    <source>
        <dbReference type="EMBL" id="KKK80018.1"/>
    </source>
</evidence>
<dbReference type="SUPFAM" id="SSF53955">
    <property type="entry name" value="Lysozyme-like"/>
    <property type="match status" value="1"/>
</dbReference>
<organism evidence="2">
    <name type="scientific">marine sediment metagenome</name>
    <dbReference type="NCBI Taxonomy" id="412755"/>
    <lineage>
        <taxon>unclassified sequences</taxon>
        <taxon>metagenomes</taxon>
        <taxon>ecological metagenomes</taxon>
    </lineage>
</organism>
<proteinExistence type="predicted"/>
<dbReference type="InterPro" id="IPR023346">
    <property type="entry name" value="Lysozyme-like_dom_sf"/>
</dbReference>
<dbReference type="PANTHER" id="PTHR37423:SF2">
    <property type="entry name" value="MEMBRANE-BOUND LYTIC MUREIN TRANSGLYCOSYLASE C"/>
    <property type="match status" value="1"/>
</dbReference>
<dbReference type="InterPro" id="IPR008258">
    <property type="entry name" value="Transglycosylase_SLT_dom_1"/>
</dbReference>
<dbReference type="Gene3D" id="1.10.530.10">
    <property type="match status" value="1"/>
</dbReference>
<dbReference type="EMBL" id="LAZR01053769">
    <property type="protein sequence ID" value="KKK80018.1"/>
    <property type="molecule type" value="Genomic_DNA"/>
</dbReference>
<comment type="caution">
    <text evidence="2">The sequence shown here is derived from an EMBL/GenBank/DDBJ whole genome shotgun (WGS) entry which is preliminary data.</text>
</comment>
<dbReference type="CDD" id="cd00254">
    <property type="entry name" value="LT-like"/>
    <property type="match status" value="1"/>
</dbReference>
<protein>
    <recommendedName>
        <fullName evidence="1">Transglycosylase SLT domain-containing protein</fullName>
    </recommendedName>
</protein>
<sequence>MKLIPLILILTLIPTCQPAFAIETPDWDRLVPAIIEVESNGNPNAYSGYAYGLMQVSSIVLKEYAQVEEGLFFEEGNVVNVGKLYDPSFNIMIGSWYLKRLYHYYKCPSIEHILAAYNGGITRLRKNNWDIDKMPRETRNYVKCVMKLYNQGDNNETQ</sequence>
<gene>
    <name evidence="2" type="ORF">LCGC14_2827680</name>
</gene>
<dbReference type="Pfam" id="PF01464">
    <property type="entry name" value="SLT"/>
    <property type="match status" value="1"/>
</dbReference>
<feature type="domain" description="Transglycosylase SLT" evidence="1">
    <location>
        <begin position="28"/>
        <end position="128"/>
    </location>
</feature>
<accession>A0A0F8YF05</accession>
<dbReference type="AlphaFoldDB" id="A0A0F8YF05"/>
<reference evidence="2" key="1">
    <citation type="journal article" date="2015" name="Nature">
        <title>Complex archaea that bridge the gap between prokaryotes and eukaryotes.</title>
        <authorList>
            <person name="Spang A."/>
            <person name="Saw J.H."/>
            <person name="Jorgensen S.L."/>
            <person name="Zaremba-Niedzwiedzka K."/>
            <person name="Martijn J."/>
            <person name="Lind A.E."/>
            <person name="van Eijk R."/>
            <person name="Schleper C."/>
            <person name="Guy L."/>
            <person name="Ettema T.J."/>
        </authorList>
    </citation>
    <scope>NUCLEOTIDE SEQUENCE</scope>
</reference>
<dbReference type="PANTHER" id="PTHR37423">
    <property type="entry name" value="SOLUBLE LYTIC MUREIN TRANSGLYCOSYLASE-RELATED"/>
    <property type="match status" value="1"/>
</dbReference>